<dbReference type="Proteomes" id="UP000034846">
    <property type="component" value="Unassembled WGS sequence"/>
</dbReference>
<gene>
    <name evidence="1" type="ORF">UY72_C0003G0002</name>
</gene>
<protein>
    <submittedName>
        <fullName evidence="1">Uncharacterized protein</fullName>
    </submittedName>
</protein>
<organism evidence="1 2">
    <name type="scientific">Candidatus Uhrbacteria bacterium GW2011_GWD2_52_7</name>
    <dbReference type="NCBI Taxonomy" id="1618989"/>
    <lineage>
        <taxon>Bacteria</taxon>
        <taxon>Candidatus Uhriibacteriota</taxon>
    </lineage>
</organism>
<reference evidence="1 2" key="1">
    <citation type="journal article" date="2015" name="Nature">
        <title>rRNA introns, odd ribosomes, and small enigmatic genomes across a large radiation of phyla.</title>
        <authorList>
            <person name="Brown C.T."/>
            <person name="Hug L.A."/>
            <person name="Thomas B.C."/>
            <person name="Sharon I."/>
            <person name="Castelle C.J."/>
            <person name="Singh A."/>
            <person name="Wilkins M.J."/>
            <person name="Williams K.H."/>
            <person name="Banfield J.F."/>
        </authorList>
    </citation>
    <scope>NUCLEOTIDE SEQUENCE [LARGE SCALE GENOMIC DNA]</scope>
</reference>
<name>A0A0G1XHR2_9BACT</name>
<accession>A0A0G1XHR2</accession>
<dbReference type="AlphaFoldDB" id="A0A0G1XHR2"/>
<proteinExistence type="predicted"/>
<dbReference type="EMBL" id="LCRD01000003">
    <property type="protein sequence ID" value="KKW30773.1"/>
    <property type="molecule type" value="Genomic_DNA"/>
</dbReference>
<evidence type="ECO:0000313" key="2">
    <source>
        <dbReference type="Proteomes" id="UP000034846"/>
    </source>
</evidence>
<sequence length="244" mass="25750">MTLTSLLFALFASIGCNSPCGDCDSADNGNDIDDSNEDSGSCDPCSDTDDTGDTNTAFTGFLVITASVRGTSETAPVVIDGKTVGATSAPIELEPGDYAFGLGDPEYTDDGIPIHVSTSLPDTWANSSWITPLGSASVESDETVRVDGVTMNYYAIGANTQWTCMSDRGSVNTGDLTYTDGSVVDMPGIGDMAITGDGTDLEHVDFPDLIFGQFLSPSTAEIYNLDIERSYFCWSGNENQNPQE</sequence>
<evidence type="ECO:0000313" key="1">
    <source>
        <dbReference type="EMBL" id="KKW30773.1"/>
    </source>
</evidence>
<comment type="caution">
    <text evidence="1">The sequence shown here is derived from an EMBL/GenBank/DDBJ whole genome shotgun (WGS) entry which is preliminary data.</text>
</comment>